<dbReference type="InterPro" id="IPR005543">
    <property type="entry name" value="PASTA_dom"/>
</dbReference>
<accession>A0A2A2EF61</accession>
<dbReference type="AlphaFoldDB" id="A0A2A2EF61"/>
<feature type="compositionally biased region" description="Low complexity" evidence="1">
    <location>
        <begin position="520"/>
        <end position="542"/>
    </location>
</feature>
<dbReference type="EMBL" id="MVOG01000033">
    <property type="protein sequence ID" value="PAU67849.1"/>
    <property type="molecule type" value="Genomic_DNA"/>
</dbReference>
<sequence length="711" mass="77970">MKKSSELRAVNARRWRNLAIVVAAVGVLVAVVVMLAIRMGWFSRTQIVESDGQALPSIEQLAEELGVPEDEVTADQVDDILESRGWQTERSARLHREDEGIFLGYVGADAGDVVESSSVVVIDESKGPGIPEGTLEKTPQEVADILADMGVPVHMKKIPVLPDGDYAEGTVVASYPGENEALDADERDSGIYIGVAFWDRGVPLELYGMKKDEAKNRLTSLGYEVSLEPHYYTEESVGKVFTSTPLIGSELKPGQHITLHYGVDASTNEDLLLEETGGTRHLNYQVFKPMVGAYCKAGGQSDSSNCIFLDGGEDDNGKGTTLVMSEGDSDETTDLHLKARFTFSVEDWKTETDLLITSGLGMFELFHGYGNRQCGGKDLGPGIPEFACRNGTPVRNTEDTFPRHTGSTYEMQEMLVYFPVGSDIEGLEQRGYFDDEALWAAGREPSVDTTRPFILRRDPSLYETTSVNADGNANNPFLPPFGADASGEAMAPAVSGTSVYYLQPVRSFVRWAEFTDYDETSAASSNSSSPDSSSDDSTQQTTNHDDQFDSVEGTYRVQGESMKEFTQMTIKKDGSFSGEHIHQHFSDDGENRPVLDYAAFTGRFESMTPNDDGTYTLQCATDAFAVKGKRGDTYIDEKMDMPTTITQAYGVEPCGKFVVYPVGFPTDDLPQSVLDWDYSIDQYRTSGRVLVTPVIVGADDMAFFLEEHPQG</sequence>
<dbReference type="OrthoDB" id="3240505at2"/>
<dbReference type="Gene3D" id="3.30.10.20">
    <property type="match status" value="1"/>
</dbReference>
<comment type="caution">
    <text evidence="4">The sequence shown here is derived from an EMBL/GenBank/DDBJ whole genome shotgun (WGS) entry which is preliminary data.</text>
</comment>
<feature type="region of interest" description="Disordered" evidence="1">
    <location>
        <begin position="520"/>
        <end position="550"/>
    </location>
</feature>
<gene>
    <name evidence="4" type="ORF">B1400_1532</name>
</gene>
<evidence type="ECO:0000256" key="2">
    <source>
        <dbReference type="SAM" id="Phobius"/>
    </source>
</evidence>
<proteinExistence type="predicted"/>
<feature type="domain" description="PASTA" evidence="3">
    <location>
        <begin position="206"/>
        <end position="260"/>
    </location>
</feature>
<dbReference type="CDD" id="cd06577">
    <property type="entry name" value="PASTA_pknB"/>
    <property type="match status" value="1"/>
</dbReference>
<name>A0A2A2EF61_9BIFI</name>
<evidence type="ECO:0000313" key="5">
    <source>
        <dbReference type="Proteomes" id="UP000217986"/>
    </source>
</evidence>
<dbReference type="Proteomes" id="UP000217986">
    <property type="component" value="Unassembled WGS sequence"/>
</dbReference>
<organism evidence="4 5">
    <name type="scientific">Bifidobacterium italicum</name>
    <dbReference type="NCBI Taxonomy" id="1960968"/>
    <lineage>
        <taxon>Bacteria</taxon>
        <taxon>Bacillati</taxon>
        <taxon>Actinomycetota</taxon>
        <taxon>Actinomycetes</taxon>
        <taxon>Bifidobacteriales</taxon>
        <taxon>Bifidobacteriaceae</taxon>
        <taxon>Bifidobacterium</taxon>
    </lineage>
</organism>
<evidence type="ECO:0000256" key="1">
    <source>
        <dbReference type="SAM" id="MobiDB-lite"/>
    </source>
</evidence>
<evidence type="ECO:0000259" key="3">
    <source>
        <dbReference type="Pfam" id="PF03793"/>
    </source>
</evidence>
<keyword evidence="5" id="KW-1185">Reference proteome</keyword>
<keyword evidence="2" id="KW-0472">Membrane</keyword>
<keyword evidence="2" id="KW-1133">Transmembrane helix</keyword>
<feature type="transmembrane region" description="Helical" evidence="2">
    <location>
        <begin position="20"/>
        <end position="41"/>
    </location>
</feature>
<keyword evidence="2" id="KW-0812">Transmembrane</keyword>
<reference evidence="4 5" key="1">
    <citation type="journal article" date="2017" name="ISME J.">
        <title>Unveiling bifidobacterial biogeography across the mammalian branch of the tree of life.</title>
        <authorList>
            <person name="Milani C."/>
            <person name="Mangifesta M."/>
            <person name="Mancabelli L."/>
            <person name="Lugli G.A."/>
            <person name="James K."/>
            <person name="Duranti S."/>
            <person name="Turroni F."/>
            <person name="Ferrario C."/>
            <person name="Ossiprandi M.C."/>
            <person name="van Sinderen D."/>
            <person name="Ventura M."/>
        </authorList>
    </citation>
    <scope>NUCLEOTIDE SEQUENCE [LARGE SCALE GENOMIC DNA]</scope>
    <source>
        <strain evidence="4 5">70</strain>
    </source>
</reference>
<evidence type="ECO:0000313" key="4">
    <source>
        <dbReference type="EMBL" id="PAU67849.1"/>
    </source>
</evidence>
<dbReference type="RefSeq" id="WP_095613852.1">
    <property type="nucleotide sequence ID" value="NZ_MVOG01000033.1"/>
</dbReference>
<protein>
    <submittedName>
        <fullName evidence="4">PASTA domain-containing protein</fullName>
    </submittedName>
</protein>
<dbReference type="Pfam" id="PF03793">
    <property type="entry name" value="PASTA"/>
    <property type="match status" value="1"/>
</dbReference>